<keyword evidence="8" id="KW-0282">Flagellum</keyword>
<evidence type="ECO:0000256" key="7">
    <source>
        <dbReference type="ARBA" id="ARBA00093797"/>
    </source>
</evidence>
<sequence length="117" mass="13906">MNRVEPIYEITMKIKTLLEQDITAKSRESVIEELNDLILSRGMYMEKLKSPYTEEEKKIGKELVLINNEIQKKMQILFADLKLEMRQVKKQKKSNQSYTNPYKHVQTMDGMFMDSKK</sequence>
<comment type="similarity">
    <text evidence="6">Belongs to the bacillales FliT family.</text>
</comment>
<dbReference type="RefSeq" id="WP_379496347.1">
    <property type="nucleotide sequence ID" value="NZ_JBHSAO010000006.1"/>
</dbReference>
<evidence type="ECO:0000256" key="1">
    <source>
        <dbReference type="ARBA" id="ARBA00004514"/>
    </source>
</evidence>
<keyword evidence="9" id="KW-1185">Reference proteome</keyword>
<proteinExistence type="inferred from homology"/>
<gene>
    <name evidence="8" type="ORF">ACFOUV_08590</name>
</gene>
<dbReference type="InterPro" id="IPR008622">
    <property type="entry name" value="FliT"/>
</dbReference>
<evidence type="ECO:0000256" key="3">
    <source>
        <dbReference type="ARBA" id="ARBA00022795"/>
    </source>
</evidence>
<accession>A0ABV8GYK1</accession>
<comment type="function">
    <text evidence="5">May act as an export chaperone for the filament capping protein FliD.</text>
</comment>
<evidence type="ECO:0000256" key="5">
    <source>
        <dbReference type="ARBA" id="ARBA00093765"/>
    </source>
</evidence>
<evidence type="ECO:0000256" key="6">
    <source>
        <dbReference type="ARBA" id="ARBA00093785"/>
    </source>
</evidence>
<keyword evidence="4" id="KW-0143">Chaperone</keyword>
<evidence type="ECO:0000313" key="8">
    <source>
        <dbReference type="EMBL" id="MFC4023848.1"/>
    </source>
</evidence>
<evidence type="ECO:0000313" key="9">
    <source>
        <dbReference type="Proteomes" id="UP001595772"/>
    </source>
</evidence>
<name>A0ABV8GYK1_9BACI</name>
<organism evidence="8 9">
    <name type="scientific">Oceanobacillus longus</name>
    <dbReference type="NCBI Taxonomy" id="930120"/>
    <lineage>
        <taxon>Bacteria</taxon>
        <taxon>Bacillati</taxon>
        <taxon>Bacillota</taxon>
        <taxon>Bacilli</taxon>
        <taxon>Bacillales</taxon>
        <taxon>Bacillaceae</taxon>
        <taxon>Oceanobacillus</taxon>
    </lineage>
</organism>
<protein>
    <recommendedName>
        <fullName evidence="7">Flagellar protein FliT</fullName>
    </recommendedName>
</protein>
<evidence type="ECO:0000256" key="2">
    <source>
        <dbReference type="ARBA" id="ARBA00022490"/>
    </source>
</evidence>
<dbReference type="Proteomes" id="UP001595772">
    <property type="component" value="Unassembled WGS sequence"/>
</dbReference>
<dbReference type="Pfam" id="PF05400">
    <property type="entry name" value="FliT"/>
    <property type="match status" value="1"/>
</dbReference>
<keyword evidence="8" id="KW-0969">Cilium</keyword>
<comment type="subcellular location">
    <subcellularLocation>
        <location evidence="1">Cytoplasm</location>
        <location evidence="1">Cytosol</location>
    </subcellularLocation>
</comment>
<keyword evidence="8" id="KW-0966">Cell projection</keyword>
<keyword evidence="3" id="KW-1005">Bacterial flagellum biogenesis</keyword>
<keyword evidence="2" id="KW-0963">Cytoplasm</keyword>
<dbReference type="EMBL" id="JBHSAO010000006">
    <property type="protein sequence ID" value="MFC4023848.1"/>
    <property type="molecule type" value="Genomic_DNA"/>
</dbReference>
<comment type="caution">
    <text evidence="8">The sequence shown here is derived from an EMBL/GenBank/DDBJ whole genome shotgun (WGS) entry which is preliminary data.</text>
</comment>
<reference evidence="9" key="1">
    <citation type="journal article" date="2019" name="Int. J. Syst. Evol. Microbiol.">
        <title>The Global Catalogue of Microorganisms (GCM) 10K type strain sequencing project: providing services to taxonomists for standard genome sequencing and annotation.</title>
        <authorList>
            <consortium name="The Broad Institute Genomics Platform"/>
            <consortium name="The Broad Institute Genome Sequencing Center for Infectious Disease"/>
            <person name="Wu L."/>
            <person name="Ma J."/>
        </authorList>
    </citation>
    <scope>NUCLEOTIDE SEQUENCE [LARGE SCALE GENOMIC DNA]</scope>
    <source>
        <strain evidence="9">IBRC-M 10703</strain>
    </source>
</reference>
<evidence type="ECO:0000256" key="4">
    <source>
        <dbReference type="ARBA" id="ARBA00023186"/>
    </source>
</evidence>